<dbReference type="OrthoDB" id="5367275at2759"/>
<evidence type="ECO:0000256" key="2">
    <source>
        <dbReference type="SAM" id="Phobius"/>
    </source>
</evidence>
<dbReference type="EMBL" id="KZ805313">
    <property type="protein sequence ID" value="PVI05580.1"/>
    <property type="molecule type" value="Genomic_DNA"/>
</dbReference>
<dbReference type="InterPro" id="IPR029044">
    <property type="entry name" value="Nucleotide-diphossugar_trans"/>
</dbReference>
<organism evidence="3 4">
    <name type="scientific">Periconia macrospinosa</name>
    <dbReference type="NCBI Taxonomy" id="97972"/>
    <lineage>
        <taxon>Eukaryota</taxon>
        <taxon>Fungi</taxon>
        <taxon>Dikarya</taxon>
        <taxon>Ascomycota</taxon>
        <taxon>Pezizomycotina</taxon>
        <taxon>Dothideomycetes</taxon>
        <taxon>Pleosporomycetidae</taxon>
        <taxon>Pleosporales</taxon>
        <taxon>Massarineae</taxon>
        <taxon>Periconiaceae</taxon>
        <taxon>Periconia</taxon>
    </lineage>
</organism>
<dbReference type="GO" id="GO:0016740">
    <property type="term" value="F:transferase activity"/>
    <property type="evidence" value="ECO:0007669"/>
    <property type="project" value="UniProtKB-KW"/>
</dbReference>
<dbReference type="STRING" id="97972.A0A2V1E8E5"/>
<feature type="compositionally biased region" description="Basic and acidic residues" evidence="1">
    <location>
        <begin position="373"/>
        <end position="390"/>
    </location>
</feature>
<protein>
    <submittedName>
        <fullName evidence="3">Glycosyltransferase family 8 protein</fullName>
    </submittedName>
</protein>
<proteinExistence type="predicted"/>
<gene>
    <name evidence="3" type="ORF">DM02DRAFT_584132</name>
</gene>
<evidence type="ECO:0000313" key="3">
    <source>
        <dbReference type="EMBL" id="PVI05580.1"/>
    </source>
</evidence>
<keyword evidence="2" id="KW-1133">Transmembrane helix</keyword>
<evidence type="ECO:0000313" key="4">
    <source>
        <dbReference type="Proteomes" id="UP000244855"/>
    </source>
</evidence>
<dbReference type="AlphaFoldDB" id="A0A2V1E8E5"/>
<accession>A0A2V1E8E5</accession>
<dbReference type="Proteomes" id="UP000244855">
    <property type="component" value="Unassembled WGS sequence"/>
</dbReference>
<sequence>MAKLLLSSGQVSVIFSAAIVFLFTLALFLSGYVLQQRYVHSLQAAIKPRLPKPLPVSKPIEPPTLDAKWARPVGGRPEVDGTIDQIIAGESLDWTRLGYVQVAKEFVELCSAVMLLADLHEMKSPARRILMFPKAWLATTEDDEEEYNPQMSTTRRLLRTAVRRYGATLVPMDTIVDGDDDSLASSYSLASLYSLTSYERLIYLHGPGVLLDASALDSLLAFSTSEPMAAFPATPERKDLSTSLLLIHPSRESFQQLKKTRSSAPMADLALFRQTFAAPESLISEWSLSMGNVVYESQKLRDAVEDFNATAFQETTTYVRLSDPEIPGPEYDVPYADRVQIRPKEDQAREAWERLYETFRQRRMEVCGLDLEPWMKPDEEGTDESQKEAQEEAVVGEL</sequence>
<keyword evidence="2" id="KW-0472">Membrane</keyword>
<keyword evidence="3" id="KW-0808">Transferase</keyword>
<dbReference type="Gene3D" id="3.90.550.10">
    <property type="entry name" value="Spore Coat Polysaccharide Biosynthesis Protein SpsA, Chain A"/>
    <property type="match status" value="1"/>
</dbReference>
<keyword evidence="4" id="KW-1185">Reference proteome</keyword>
<feature type="region of interest" description="Disordered" evidence="1">
    <location>
        <begin position="373"/>
        <end position="398"/>
    </location>
</feature>
<keyword evidence="2" id="KW-0812">Transmembrane</keyword>
<name>A0A2V1E8E5_9PLEO</name>
<evidence type="ECO:0000256" key="1">
    <source>
        <dbReference type="SAM" id="MobiDB-lite"/>
    </source>
</evidence>
<feature type="transmembrane region" description="Helical" evidence="2">
    <location>
        <begin position="12"/>
        <end position="34"/>
    </location>
</feature>
<reference evidence="3 4" key="1">
    <citation type="journal article" date="2018" name="Sci. Rep.">
        <title>Comparative genomics provides insights into the lifestyle and reveals functional heterogeneity of dark septate endophytic fungi.</title>
        <authorList>
            <person name="Knapp D.G."/>
            <person name="Nemeth J.B."/>
            <person name="Barry K."/>
            <person name="Hainaut M."/>
            <person name="Henrissat B."/>
            <person name="Johnson J."/>
            <person name="Kuo A."/>
            <person name="Lim J.H.P."/>
            <person name="Lipzen A."/>
            <person name="Nolan M."/>
            <person name="Ohm R.A."/>
            <person name="Tamas L."/>
            <person name="Grigoriev I.V."/>
            <person name="Spatafora J.W."/>
            <person name="Nagy L.G."/>
            <person name="Kovacs G.M."/>
        </authorList>
    </citation>
    <scope>NUCLEOTIDE SEQUENCE [LARGE SCALE GENOMIC DNA]</scope>
    <source>
        <strain evidence="3 4">DSE2036</strain>
    </source>
</reference>